<organism evidence="1 2">
    <name type="scientific">Dallia pectoralis</name>
    <name type="common">Alaska blackfish</name>
    <dbReference type="NCBI Taxonomy" id="75939"/>
    <lineage>
        <taxon>Eukaryota</taxon>
        <taxon>Metazoa</taxon>
        <taxon>Chordata</taxon>
        <taxon>Craniata</taxon>
        <taxon>Vertebrata</taxon>
        <taxon>Euteleostomi</taxon>
        <taxon>Actinopterygii</taxon>
        <taxon>Neopterygii</taxon>
        <taxon>Teleostei</taxon>
        <taxon>Protacanthopterygii</taxon>
        <taxon>Esociformes</taxon>
        <taxon>Umbridae</taxon>
        <taxon>Dallia</taxon>
    </lineage>
</organism>
<comment type="caution">
    <text evidence="1">The sequence shown here is derived from an EMBL/GenBank/DDBJ whole genome shotgun (WGS) entry which is preliminary data.</text>
</comment>
<evidence type="ECO:0000313" key="1">
    <source>
        <dbReference type="EMBL" id="KAJ7993543.1"/>
    </source>
</evidence>
<dbReference type="EMBL" id="CM055751">
    <property type="protein sequence ID" value="KAJ7993543.1"/>
    <property type="molecule type" value="Genomic_DNA"/>
</dbReference>
<dbReference type="Proteomes" id="UP001157502">
    <property type="component" value="Chromosome 24"/>
</dbReference>
<evidence type="ECO:0000313" key="2">
    <source>
        <dbReference type="Proteomes" id="UP001157502"/>
    </source>
</evidence>
<gene>
    <name evidence="1" type="ORF">DPEC_G00273500</name>
</gene>
<proteinExistence type="predicted"/>
<reference evidence="1" key="1">
    <citation type="submission" date="2021-05" db="EMBL/GenBank/DDBJ databases">
        <authorList>
            <person name="Pan Q."/>
            <person name="Jouanno E."/>
            <person name="Zahm M."/>
            <person name="Klopp C."/>
            <person name="Cabau C."/>
            <person name="Louis A."/>
            <person name="Berthelot C."/>
            <person name="Parey E."/>
            <person name="Roest Crollius H."/>
            <person name="Montfort J."/>
            <person name="Robinson-Rechavi M."/>
            <person name="Bouchez O."/>
            <person name="Lampietro C."/>
            <person name="Lopez Roques C."/>
            <person name="Donnadieu C."/>
            <person name="Postlethwait J."/>
            <person name="Bobe J."/>
            <person name="Dillon D."/>
            <person name="Chandos A."/>
            <person name="von Hippel F."/>
            <person name="Guiguen Y."/>
        </authorList>
    </citation>
    <scope>NUCLEOTIDE SEQUENCE</scope>
    <source>
        <strain evidence="1">YG-Jan2019</strain>
    </source>
</reference>
<accession>A0ACC2FQE8</accession>
<name>A0ACC2FQE8_DALPE</name>
<protein>
    <submittedName>
        <fullName evidence="1">Uncharacterized protein</fullName>
    </submittedName>
</protein>
<keyword evidence="2" id="KW-1185">Reference proteome</keyword>
<sequence length="241" mass="26467">MEQHGASNQLGSYGRTNNGKIWTSPSAMDKSKEAANHRRDRKGSSVSMKERTEKVPLEDPVLLHRLSLRPAPPRQADKPGLFGMKGLLTAHRFSRGLKERIALKKAASKALTRKPVVIVNEQQVPPGSAQPTELFPRGVVSQVLQGVLSSRVEAVASACCGDVMKVLSEEVRALVRTVCPPRYRLVCIVTLVWFGPDGRQGNGLILASRCLWDPHADILVSHTHQTHQMCCTANVFGVYCE</sequence>